<sequence length="191" mass="20036">MSSNQNSTLTRRGFAAGALAGLGVTAACGNGVGNSNAPKIDARVDATLQQMYSLYPNTRDLANKATGMLVMPLVTEAGFVFGGAFGRGALRINDVTVDYYSTLKGNAGLQIGAQQYAHVLFFMTQDALSDFRRSSGWAAGADLEYVIQNEGNALATDTNTLTSPILAAIFAQAGLRVGATLEGTKYTRIIP</sequence>
<dbReference type="Proteomes" id="UP000436694">
    <property type="component" value="Unassembled WGS sequence"/>
</dbReference>
<proteinExistence type="predicted"/>
<feature type="domain" description="Ysc84 actin-binding" evidence="1">
    <location>
        <begin position="105"/>
        <end position="187"/>
    </location>
</feature>
<dbReference type="RefSeq" id="WP_153544535.1">
    <property type="nucleotide sequence ID" value="NZ_WIXK01000001.1"/>
</dbReference>
<gene>
    <name evidence="2" type="ORF">GG681_01995</name>
</gene>
<dbReference type="InterPro" id="IPR007461">
    <property type="entry name" value="Ysc84_actin-binding"/>
</dbReference>
<dbReference type="InterPro" id="IPR006311">
    <property type="entry name" value="TAT_signal"/>
</dbReference>
<protein>
    <submittedName>
        <fullName evidence="2">Twin-arginine translocation pathway signal</fullName>
    </submittedName>
</protein>
<dbReference type="EMBL" id="WIXK01000001">
    <property type="protein sequence ID" value="MQY41399.1"/>
    <property type="molecule type" value="Genomic_DNA"/>
</dbReference>
<comment type="caution">
    <text evidence="2">The sequence shown here is derived from an EMBL/GenBank/DDBJ whole genome shotgun (WGS) entry which is preliminary data.</text>
</comment>
<accession>A0A844AK67</accession>
<reference evidence="2 3" key="1">
    <citation type="submission" date="2019-10" db="EMBL/GenBank/DDBJ databases">
        <title>Epibacterium sp. nov., isolated from seawater.</title>
        <authorList>
            <person name="Zhang X."/>
            <person name="Li N."/>
        </authorList>
    </citation>
    <scope>NUCLEOTIDE SEQUENCE [LARGE SCALE GENOMIC DNA]</scope>
    <source>
        <strain evidence="2 3">SM1969</strain>
    </source>
</reference>
<keyword evidence="3" id="KW-1185">Reference proteome</keyword>
<evidence type="ECO:0000259" key="1">
    <source>
        <dbReference type="Pfam" id="PF04366"/>
    </source>
</evidence>
<dbReference type="AlphaFoldDB" id="A0A844AK67"/>
<dbReference type="PROSITE" id="PS51318">
    <property type="entry name" value="TAT"/>
    <property type="match status" value="1"/>
</dbReference>
<organism evidence="2 3">
    <name type="scientific">Tritonibacter aquimaris</name>
    <dbReference type="NCBI Taxonomy" id="2663379"/>
    <lineage>
        <taxon>Bacteria</taxon>
        <taxon>Pseudomonadati</taxon>
        <taxon>Pseudomonadota</taxon>
        <taxon>Alphaproteobacteria</taxon>
        <taxon>Rhodobacterales</taxon>
        <taxon>Paracoccaceae</taxon>
        <taxon>Tritonibacter</taxon>
    </lineage>
</organism>
<name>A0A844AK67_9RHOB</name>
<evidence type="ECO:0000313" key="3">
    <source>
        <dbReference type="Proteomes" id="UP000436694"/>
    </source>
</evidence>
<dbReference type="Pfam" id="PF04366">
    <property type="entry name" value="Ysc84"/>
    <property type="match status" value="1"/>
</dbReference>
<evidence type="ECO:0000313" key="2">
    <source>
        <dbReference type="EMBL" id="MQY41399.1"/>
    </source>
</evidence>